<dbReference type="EMBL" id="SNSC02000007">
    <property type="protein sequence ID" value="TID22645.1"/>
    <property type="molecule type" value="Genomic_DNA"/>
</dbReference>
<feature type="transmembrane region" description="Helical" evidence="7">
    <location>
        <begin position="283"/>
        <end position="302"/>
    </location>
</feature>
<reference evidence="9 10" key="1">
    <citation type="submission" date="2019-04" db="EMBL/GenBank/DDBJ databases">
        <title>High contiguity whole genome sequence and gene annotation resource for two Venturia nashicola isolates.</title>
        <authorList>
            <person name="Prokchorchik M."/>
            <person name="Won K."/>
            <person name="Lee Y."/>
            <person name="Choi E.D."/>
            <person name="Segonzac C."/>
            <person name="Sohn K.H."/>
        </authorList>
    </citation>
    <scope>NUCLEOTIDE SEQUENCE [LARGE SCALE GENOMIC DNA]</scope>
    <source>
        <strain evidence="9 10">PRI2</strain>
    </source>
</reference>
<gene>
    <name evidence="9" type="ORF">E6O75_ATG01819</name>
</gene>
<keyword evidence="4 7" id="KW-0472">Membrane</keyword>
<dbReference type="STRING" id="86259.A0A4Z1P3N4"/>
<feature type="compositionally biased region" description="Polar residues" evidence="6">
    <location>
        <begin position="320"/>
        <end position="337"/>
    </location>
</feature>
<dbReference type="AlphaFoldDB" id="A0A4Z1P3N4"/>
<organism evidence="9 10">
    <name type="scientific">Venturia nashicola</name>
    <dbReference type="NCBI Taxonomy" id="86259"/>
    <lineage>
        <taxon>Eukaryota</taxon>
        <taxon>Fungi</taxon>
        <taxon>Dikarya</taxon>
        <taxon>Ascomycota</taxon>
        <taxon>Pezizomycotina</taxon>
        <taxon>Dothideomycetes</taxon>
        <taxon>Pleosporomycetidae</taxon>
        <taxon>Venturiales</taxon>
        <taxon>Venturiaceae</taxon>
        <taxon>Venturia</taxon>
    </lineage>
</organism>
<protein>
    <recommendedName>
        <fullName evidence="8">Rhodopsin domain-containing protein</fullName>
    </recommendedName>
</protein>
<dbReference type="PANTHER" id="PTHR33048:SF129">
    <property type="entry name" value="INTEGRAL MEMBRANE PROTEIN-RELATED"/>
    <property type="match status" value="1"/>
</dbReference>
<feature type="transmembrane region" description="Helical" evidence="7">
    <location>
        <begin position="159"/>
        <end position="180"/>
    </location>
</feature>
<evidence type="ECO:0000256" key="5">
    <source>
        <dbReference type="ARBA" id="ARBA00038359"/>
    </source>
</evidence>
<feature type="domain" description="Rhodopsin" evidence="8">
    <location>
        <begin position="59"/>
        <end position="306"/>
    </location>
</feature>
<feature type="transmembrane region" description="Helical" evidence="7">
    <location>
        <begin position="213"/>
        <end position="234"/>
    </location>
</feature>
<comment type="caution">
    <text evidence="9">The sequence shown here is derived from an EMBL/GenBank/DDBJ whole genome shotgun (WGS) entry which is preliminary data.</text>
</comment>
<evidence type="ECO:0000259" key="8">
    <source>
        <dbReference type="Pfam" id="PF20684"/>
    </source>
</evidence>
<evidence type="ECO:0000256" key="6">
    <source>
        <dbReference type="SAM" id="MobiDB-lite"/>
    </source>
</evidence>
<dbReference type="InterPro" id="IPR049326">
    <property type="entry name" value="Rhodopsin_dom_fungi"/>
</dbReference>
<name>A0A4Z1P3N4_9PEZI</name>
<evidence type="ECO:0000256" key="3">
    <source>
        <dbReference type="ARBA" id="ARBA00022989"/>
    </source>
</evidence>
<dbReference type="PANTHER" id="PTHR33048">
    <property type="entry name" value="PTH11-LIKE INTEGRAL MEMBRANE PROTEIN (AFU_ORTHOLOGUE AFUA_5G11245)"/>
    <property type="match status" value="1"/>
</dbReference>
<keyword evidence="3 7" id="KW-1133">Transmembrane helix</keyword>
<evidence type="ECO:0000256" key="7">
    <source>
        <dbReference type="SAM" id="Phobius"/>
    </source>
</evidence>
<evidence type="ECO:0000256" key="2">
    <source>
        <dbReference type="ARBA" id="ARBA00022692"/>
    </source>
</evidence>
<comment type="similarity">
    <text evidence="5">Belongs to the SAT4 family.</text>
</comment>
<dbReference type="Proteomes" id="UP000298493">
    <property type="component" value="Unassembled WGS sequence"/>
</dbReference>
<proteinExistence type="inferred from homology"/>
<evidence type="ECO:0000256" key="4">
    <source>
        <dbReference type="ARBA" id="ARBA00023136"/>
    </source>
</evidence>
<accession>A0A4Z1P3N4</accession>
<evidence type="ECO:0000313" key="9">
    <source>
        <dbReference type="EMBL" id="TID22645.1"/>
    </source>
</evidence>
<feature type="transmembrane region" description="Helical" evidence="7">
    <location>
        <begin position="126"/>
        <end position="147"/>
    </location>
</feature>
<feature type="region of interest" description="Disordered" evidence="6">
    <location>
        <begin position="320"/>
        <end position="340"/>
    </location>
</feature>
<evidence type="ECO:0000313" key="10">
    <source>
        <dbReference type="Proteomes" id="UP000298493"/>
    </source>
</evidence>
<feature type="transmembrane region" description="Helical" evidence="7">
    <location>
        <begin position="42"/>
        <end position="62"/>
    </location>
</feature>
<sequence>MAAPNGPTKALDPTFTAFKVPLSAIAKWPPPNFTNPQRRTWFIPYSVTLFLLASLVVAARLWTRMNRKAGVYGLDDSFILGAWISGAGFTALGIYGVHSAGLDRHVWDLLPEECVRSGLMAWCTEIFFLTGLCLTKISVLLFFRRLIDGSHSPLIKKSIWAAIGFIVAYYASFLSFLIFACNPTDATWKSLNIGWTGKYKCADREVVDPLNGVFSVLSDFYSIIIPVLVVYRLTMPASRKAVLYFVFCCGLVVLGAGIARTVWLARLYTDPLRDQTWVGYDLLVWGTLEINMALICASAPAMKGFFSGLSKTVTNRYATKSRNTDGSHSYPLSNNTPRAEDGEANLIQRDGQFITLHETLPGDDYSWEWRPGETKAVAEVKCVEDPYYRGNWADSELRSQSDGVWTAITEGKKSHEILNSPGRRARLQDGGILITETFSVERGNE</sequence>
<dbReference type="Pfam" id="PF20684">
    <property type="entry name" value="Fung_rhodopsin"/>
    <property type="match status" value="1"/>
</dbReference>
<keyword evidence="2 7" id="KW-0812">Transmembrane</keyword>
<feature type="transmembrane region" description="Helical" evidence="7">
    <location>
        <begin position="241"/>
        <end position="263"/>
    </location>
</feature>
<dbReference type="OrthoDB" id="4525788at2759"/>
<keyword evidence="10" id="KW-1185">Reference proteome</keyword>
<dbReference type="InterPro" id="IPR052337">
    <property type="entry name" value="SAT4-like"/>
</dbReference>
<dbReference type="GO" id="GO:0016020">
    <property type="term" value="C:membrane"/>
    <property type="evidence" value="ECO:0007669"/>
    <property type="project" value="UniProtKB-SubCell"/>
</dbReference>
<evidence type="ECO:0000256" key="1">
    <source>
        <dbReference type="ARBA" id="ARBA00004141"/>
    </source>
</evidence>
<feature type="transmembrane region" description="Helical" evidence="7">
    <location>
        <begin position="74"/>
        <end position="97"/>
    </location>
</feature>
<comment type="subcellular location">
    <subcellularLocation>
        <location evidence="1">Membrane</location>
        <topology evidence="1">Multi-pass membrane protein</topology>
    </subcellularLocation>
</comment>